<dbReference type="Pfam" id="PF16640">
    <property type="entry name" value="Big_3_5"/>
    <property type="match status" value="1"/>
</dbReference>
<evidence type="ECO:0000256" key="1">
    <source>
        <dbReference type="SAM" id="SignalP"/>
    </source>
</evidence>
<dbReference type="PROSITE" id="PS51318">
    <property type="entry name" value="TAT"/>
    <property type="match status" value="1"/>
</dbReference>
<evidence type="ECO:0000259" key="2">
    <source>
        <dbReference type="Pfam" id="PF16640"/>
    </source>
</evidence>
<feature type="domain" description="Bacterial Ig-like" evidence="2">
    <location>
        <begin position="397"/>
        <end position="479"/>
    </location>
</feature>
<feature type="chain" id="PRO_5046342407" description="Bacterial Ig-like domain-containing protein" evidence="1">
    <location>
        <begin position="36"/>
        <end position="667"/>
    </location>
</feature>
<protein>
    <recommendedName>
        <fullName evidence="2">Bacterial Ig-like domain-containing protein</fullName>
    </recommendedName>
</protein>
<dbReference type="EMBL" id="BAABKM010000001">
    <property type="protein sequence ID" value="GAA4693558.1"/>
    <property type="molecule type" value="Genomic_DNA"/>
</dbReference>
<evidence type="ECO:0000313" key="4">
    <source>
        <dbReference type="Proteomes" id="UP001499974"/>
    </source>
</evidence>
<dbReference type="InterPro" id="IPR013783">
    <property type="entry name" value="Ig-like_fold"/>
</dbReference>
<organism evidence="3 4">
    <name type="scientific">Nocardioides conyzicola</name>
    <dbReference type="NCBI Taxonomy" id="1651781"/>
    <lineage>
        <taxon>Bacteria</taxon>
        <taxon>Bacillati</taxon>
        <taxon>Actinomycetota</taxon>
        <taxon>Actinomycetes</taxon>
        <taxon>Propionibacteriales</taxon>
        <taxon>Nocardioidaceae</taxon>
        <taxon>Nocardioides</taxon>
    </lineage>
</organism>
<reference evidence="4" key="1">
    <citation type="journal article" date="2019" name="Int. J. Syst. Evol. Microbiol.">
        <title>The Global Catalogue of Microorganisms (GCM) 10K type strain sequencing project: providing services to taxonomists for standard genome sequencing and annotation.</title>
        <authorList>
            <consortium name="The Broad Institute Genomics Platform"/>
            <consortium name="The Broad Institute Genome Sequencing Center for Infectious Disease"/>
            <person name="Wu L."/>
            <person name="Ma J."/>
        </authorList>
    </citation>
    <scope>NUCLEOTIDE SEQUENCE [LARGE SCALE GENOMIC DNA]</scope>
    <source>
        <strain evidence="4">JCM 18531</strain>
    </source>
</reference>
<keyword evidence="1" id="KW-0732">Signal</keyword>
<dbReference type="Proteomes" id="UP001499974">
    <property type="component" value="Unassembled WGS sequence"/>
</dbReference>
<dbReference type="RefSeq" id="WP_345519080.1">
    <property type="nucleotide sequence ID" value="NZ_BAABKM010000001.1"/>
</dbReference>
<sequence length="667" mass="66321">MSTAIRRRPARLALLTAAALAAGALGVLPASPADAAQTGPVPGTGTATWEVSQMLGIARDHLMAPQPDKFAAPATYSSPLTTWAGGTAGPVAADGSAELSVQGANYLLATDSGGWLRIADLGFEVEADGSGTVTADVTYGSGGLTATPTTQRVGTDLPIVDLSVDPGAPGGVEDAKYPTSYDALAYDFDATSTAYTWSNLRGRWSSQLLAFLQGDASADPAVPAFSFASLVANTVDGSGRIRYPAPFNLSIDRAVAATTASVGGETEAGVPIEVDGTGFKKTFPGVYVSLREHAEGDPAYAGGAVWADGPTNWVSNSAEDISPDPATGASAAIADDGSFETTLLLTPTMLTALDPTKQYSIVTRKGHGMGTIPSNADQITETPLDVSDLKEATTVAATTADSVRGTPASVDVTVTGEGTPDGTVTVKNAGTPVGDGTLVDGHATVTVSDLPVGTTALTVEYAGSAGYWSSTGGTSATVTKATSAVSTGGAASTTYGRTAVVTAAVPGAGTVTLTGLGATQSKTLTEAGTAGFTVPASLAAGSYTATFAYGGNADVAGSEATKAFSVAKASSRTVVKVAPKPTAKKAGKATVTVSGATAGSKVTVVIKGGGKTVKKAVKVNARGKVVVSVAKAPKGGSFTVTATYAGDANHKASAGKATYKVAKPKKK</sequence>
<dbReference type="Gene3D" id="2.60.40.10">
    <property type="entry name" value="Immunoglobulins"/>
    <property type="match status" value="2"/>
</dbReference>
<accession>A0ABP8WTE1</accession>
<evidence type="ECO:0000313" key="3">
    <source>
        <dbReference type="EMBL" id="GAA4693558.1"/>
    </source>
</evidence>
<comment type="caution">
    <text evidence="3">The sequence shown here is derived from an EMBL/GenBank/DDBJ whole genome shotgun (WGS) entry which is preliminary data.</text>
</comment>
<dbReference type="InterPro" id="IPR006311">
    <property type="entry name" value="TAT_signal"/>
</dbReference>
<proteinExistence type="predicted"/>
<dbReference type="InterPro" id="IPR032109">
    <property type="entry name" value="Big_3_5"/>
</dbReference>
<feature type="signal peptide" evidence="1">
    <location>
        <begin position="1"/>
        <end position="35"/>
    </location>
</feature>
<keyword evidence="4" id="KW-1185">Reference proteome</keyword>
<name>A0ABP8WTE1_9ACTN</name>
<gene>
    <name evidence="3" type="ORF">GCM10023349_05990</name>
</gene>